<dbReference type="Gene3D" id="3.40.980.10">
    <property type="entry name" value="MoaB/Mog-like domain"/>
    <property type="match status" value="1"/>
</dbReference>
<comment type="function">
    <text evidence="2 11">Catalyzes the insertion of molybdate into adenylated molybdopterin with the concomitant release of AMP.</text>
</comment>
<dbReference type="Pfam" id="PF00994">
    <property type="entry name" value="MoCF_biosynth"/>
    <property type="match status" value="1"/>
</dbReference>
<name>A0A1I3NYM1_9RHOB</name>
<dbReference type="Gene3D" id="2.170.190.11">
    <property type="entry name" value="Molybdopterin biosynthesis moea protein, domain 3"/>
    <property type="match status" value="1"/>
</dbReference>
<evidence type="ECO:0000256" key="3">
    <source>
        <dbReference type="ARBA" id="ARBA00005046"/>
    </source>
</evidence>
<evidence type="ECO:0000256" key="5">
    <source>
        <dbReference type="ARBA" id="ARBA00022505"/>
    </source>
</evidence>
<dbReference type="InterPro" id="IPR036425">
    <property type="entry name" value="MoaB/Mog-like_dom_sf"/>
</dbReference>
<evidence type="ECO:0000256" key="9">
    <source>
        <dbReference type="ARBA" id="ARBA00023150"/>
    </source>
</evidence>
<evidence type="ECO:0000256" key="6">
    <source>
        <dbReference type="ARBA" id="ARBA00022679"/>
    </source>
</evidence>
<dbReference type="GO" id="GO:0046872">
    <property type="term" value="F:metal ion binding"/>
    <property type="evidence" value="ECO:0007669"/>
    <property type="project" value="UniProtKB-UniRule"/>
</dbReference>
<dbReference type="NCBIfam" id="NF045515">
    <property type="entry name" value="Glp_gephyrin"/>
    <property type="match status" value="1"/>
</dbReference>
<dbReference type="EMBL" id="FORY01000002">
    <property type="protein sequence ID" value="SFJ14192.1"/>
    <property type="molecule type" value="Genomic_DNA"/>
</dbReference>
<evidence type="ECO:0000313" key="14">
    <source>
        <dbReference type="Proteomes" id="UP000183299"/>
    </source>
</evidence>
<comment type="catalytic activity">
    <reaction evidence="10">
        <text>adenylyl-molybdopterin + molybdate = Mo-molybdopterin + AMP + H(+)</text>
        <dbReference type="Rhea" id="RHEA:35047"/>
        <dbReference type="ChEBI" id="CHEBI:15378"/>
        <dbReference type="ChEBI" id="CHEBI:36264"/>
        <dbReference type="ChEBI" id="CHEBI:62727"/>
        <dbReference type="ChEBI" id="CHEBI:71302"/>
        <dbReference type="ChEBI" id="CHEBI:456215"/>
        <dbReference type="EC" id="2.10.1.1"/>
    </reaction>
</comment>
<dbReference type="Gene3D" id="2.40.340.10">
    <property type="entry name" value="MoeA, C-terminal, domain IV"/>
    <property type="match status" value="1"/>
</dbReference>
<dbReference type="UniPathway" id="UPA00344"/>
<evidence type="ECO:0000256" key="10">
    <source>
        <dbReference type="ARBA" id="ARBA00047317"/>
    </source>
</evidence>
<dbReference type="InterPro" id="IPR001453">
    <property type="entry name" value="MoaB/Mog_dom"/>
</dbReference>
<keyword evidence="5 11" id="KW-0500">Molybdenum</keyword>
<dbReference type="InterPro" id="IPR036688">
    <property type="entry name" value="MoeA_C_domain_IV_sf"/>
</dbReference>
<dbReference type="OrthoDB" id="9804758at2"/>
<comment type="pathway">
    <text evidence="3 11">Cofactor biosynthesis; molybdopterin biosynthesis.</text>
</comment>
<keyword evidence="6 11" id="KW-0808">Transferase</keyword>
<evidence type="ECO:0000313" key="13">
    <source>
        <dbReference type="EMBL" id="SFJ14192.1"/>
    </source>
</evidence>
<dbReference type="PANTHER" id="PTHR10192">
    <property type="entry name" value="MOLYBDOPTERIN BIOSYNTHESIS PROTEIN"/>
    <property type="match status" value="1"/>
</dbReference>
<evidence type="ECO:0000256" key="8">
    <source>
        <dbReference type="ARBA" id="ARBA00022842"/>
    </source>
</evidence>
<dbReference type="InterPro" id="IPR005111">
    <property type="entry name" value="MoeA_C_domain_IV"/>
</dbReference>
<dbReference type="Proteomes" id="UP000183299">
    <property type="component" value="Unassembled WGS sequence"/>
</dbReference>
<dbReference type="SUPFAM" id="SSF63867">
    <property type="entry name" value="MoeA C-terminal domain-like"/>
    <property type="match status" value="1"/>
</dbReference>
<comment type="cofactor">
    <cofactor evidence="1 11">
        <name>Mg(2+)</name>
        <dbReference type="ChEBI" id="CHEBI:18420"/>
    </cofactor>
</comment>
<evidence type="ECO:0000256" key="4">
    <source>
        <dbReference type="ARBA" id="ARBA00010763"/>
    </source>
</evidence>
<dbReference type="SMART" id="SM00852">
    <property type="entry name" value="MoCF_biosynth"/>
    <property type="match status" value="1"/>
</dbReference>
<sequence length="390" mass="41220">MISVSDALDNLFSLCTPLDTERLPLREVAGRVLAEDAVAKRDQPPFASSAMDGYGVRAEHPQPGDRFTVIGESAAGHSYDGTLGDGEAVRIFTGAPVPEGVTRVIIQEDVRREGDAITVTETLSENRNIRPLGGDFKSGDRITAPRRLSAQDVALLAAMNIPEVTVHKRPTVAIISTGDELVMPGETPGPSQIIASNAFGLSAMVEAAGGIARMLPIAPDDESLLRATFEMAADADLIVSIGGASVGDHDLVGKVVESLGLDRAFYKVAMRPGKPLMAGRLGTALMLGLPGNPVSAMITARLFMIPAMDVLQGLPPSPAPRHKAVLMAPVSANGPREHYMRAIQKSDGVQPFSRQDSSLLSILSQANALLVRPPHDPAREAGETVEVIRL</sequence>
<keyword evidence="7 11" id="KW-0479">Metal-binding</keyword>
<keyword evidence="9 11" id="KW-0501">Molybdenum cofactor biosynthesis</keyword>
<dbReference type="GeneID" id="98663931"/>
<feature type="domain" description="MoaB/Mog" evidence="12">
    <location>
        <begin position="173"/>
        <end position="310"/>
    </location>
</feature>
<dbReference type="InterPro" id="IPR005110">
    <property type="entry name" value="MoeA_linker/N"/>
</dbReference>
<gene>
    <name evidence="13" type="ORF">SAMN04488138_102124</name>
</gene>
<evidence type="ECO:0000256" key="2">
    <source>
        <dbReference type="ARBA" id="ARBA00002901"/>
    </source>
</evidence>
<dbReference type="GO" id="GO:0005829">
    <property type="term" value="C:cytosol"/>
    <property type="evidence" value="ECO:0007669"/>
    <property type="project" value="TreeGrafter"/>
</dbReference>
<dbReference type="STRING" id="576117.SAMN04488138_102124"/>
<dbReference type="SUPFAM" id="SSF63882">
    <property type="entry name" value="MoeA N-terminal region -like"/>
    <property type="match status" value="1"/>
</dbReference>
<evidence type="ECO:0000256" key="11">
    <source>
        <dbReference type="RuleBase" id="RU365090"/>
    </source>
</evidence>
<organism evidence="13 14">
    <name type="scientific">Celeribacter halophilus</name>
    <dbReference type="NCBI Taxonomy" id="576117"/>
    <lineage>
        <taxon>Bacteria</taxon>
        <taxon>Pseudomonadati</taxon>
        <taxon>Pseudomonadota</taxon>
        <taxon>Alphaproteobacteria</taxon>
        <taxon>Rhodobacterales</taxon>
        <taxon>Roseobacteraceae</taxon>
        <taxon>Celeribacter</taxon>
    </lineage>
</organism>
<dbReference type="InterPro" id="IPR038987">
    <property type="entry name" value="MoeA-like"/>
</dbReference>
<dbReference type="AlphaFoldDB" id="A0A1I3NYM1"/>
<dbReference type="RefSeq" id="WP_066605990.1">
    <property type="nucleotide sequence ID" value="NZ_FORY01000002.1"/>
</dbReference>
<comment type="similarity">
    <text evidence="4 11">Belongs to the MoeA family.</text>
</comment>
<dbReference type="SUPFAM" id="SSF53218">
    <property type="entry name" value="Molybdenum cofactor biosynthesis proteins"/>
    <property type="match status" value="1"/>
</dbReference>
<dbReference type="Gene3D" id="3.90.105.10">
    <property type="entry name" value="Molybdopterin biosynthesis moea protein, domain 2"/>
    <property type="match status" value="1"/>
</dbReference>
<dbReference type="FunFam" id="3.40.980.10:FF:000004">
    <property type="entry name" value="Molybdopterin molybdenumtransferase"/>
    <property type="match status" value="1"/>
</dbReference>
<dbReference type="Pfam" id="PF03454">
    <property type="entry name" value="MoeA_C"/>
    <property type="match status" value="1"/>
</dbReference>
<dbReference type="GO" id="GO:0061599">
    <property type="term" value="F:molybdopterin molybdotransferase activity"/>
    <property type="evidence" value="ECO:0007669"/>
    <property type="project" value="UniProtKB-UniRule"/>
</dbReference>
<reference evidence="13 14" key="1">
    <citation type="submission" date="2016-10" db="EMBL/GenBank/DDBJ databases">
        <authorList>
            <person name="de Groot N.N."/>
        </authorList>
    </citation>
    <scope>NUCLEOTIDE SEQUENCE [LARGE SCALE GENOMIC DNA]</scope>
    <source>
        <strain evidence="13 14">CGMCC 1.8891</strain>
    </source>
</reference>
<evidence type="ECO:0000256" key="7">
    <source>
        <dbReference type="ARBA" id="ARBA00022723"/>
    </source>
</evidence>
<keyword evidence="8 11" id="KW-0460">Magnesium</keyword>
<keyword evidence="14" id="KW-1185">Reference proteome</keyword>
<proteinExistence type="inferred from homology"/>
<protein>
    <recommendedName>
        <fullName evidence="11">Molybdopterin molybdenumtransferase</fullName>
        <ecNumber evidence="11">2.10.1.1</ecNumber>
    </recommendedName>
</protein>
<dbReference type="EC" id="2.10.1.1" evidence="11"/>
<dbReference type="Pfam" id="PF03453">
    <property type="entry name" value="MoeA_N"/>
    <property type="match status" value="1"/>
</dbReference>
<dbReference type="InterPro" id="IPR036135">
    <property type="entry name" value="MoeA_linker/N_sf"/>
</dbReference>
<evidence type="ECO:0000256" key="1">
    <source>
        <dbReference type="ARBA" id="ARBA00001946"/>
    </source>
</evidence>
<dbReference type="CDD" id="cd00887">
    <property type="entry name" value="MoeA"/>
    <property type="match status" value="1"/>
</dbReference>
<dbReference type="GO" id="GO:0006777">
    <property type="term" value="P:Mo-molybdopterin cofactor biosynthetic process"/>
    <property type="evidence" value="ECO:0007669"/>
    <property type="project" value="UniProtKB-UniRule"/>
</dbReference>
<evidence type="ECO:0000259" key="12">
    <source>
        <dbReference type="SMART" id="SM00852"/>
    </source>
</evidence>
<accession>A0A1I3NYM1</accession>
<dbReference type="PANTHER" id="PTHR10192:SF5">
    <property type="entry name" value="GEPHYRIN"/>
    <property type="match status" value="1"/>
</dbReference>